<feature type="transmembrane region" description="Helical" evidence="1">
    <location>
        <begin position="124"/>
        <end position="146"/>
    </location>
</feature>
<feature type="transmembrane region" description="Helical" evidence="1">
    <location>
        <begin position="24"/>
        <end position="43"/>
    </location>
</feature>
<dbReference type="EMBL" id="KU821057">
    <property type="protein sequence ID" value="ANO58551.1"/>
    <property type="molecule type" value="Genomic_DNA"/>
</dbReference>
<keyword evidence="1" id="KW-1133">Transmembrane helix</keyword>
<protein>
    <submittedName>
        <fullName evidence="2">Garvicin KS immunity protein</fullName>
    </submittedName>
</protein>
<keyword evidence="1" id="KW-0472">Membrane</keyword>
<proteinExistence type="predicted"/>
<accession>A0A1B0Z330</accession>
<gene>
    <name evidence="2" type="primary">gakI</name>
</gene>
<reference evidence="2" key="1">
    <citation type="journal article" date="2016" name="Appl. Environ. Microbiol.">
        <title>Novel Group of Leaderless Multipeptide Bacteriocins from Gram-Positive Bacteria.</title>
        <authorList>
            <person name="Ovchinnikov K.V."/>
            <person name="Chi H."/>
            <person name="Mehmeti I."/>
            <person name="Holo H."/>
            <person name="Nes I.F."/>
            <person name="Diep D.B."/>
        </authorList>
    </citation>
    <scope>NUCLEOTIDE SEQUENCE</scope>
    <source>
        <strain evidence="2">KS1546</strain>
    </source>
</reference>
<organism evidence="2">
    <name type="scientific">Lactococcus garvieae</name>
    <dbReference type="NCBI Taxonomy" id="1363"/>
    <lineage>
        <taxon>Bacteria</taxon>
        <taxon>Bacillati</taxon>
        <taxon>Bacillota</taxon>
        <taxon>Bacilli</taxon>
        <taxon>Lactobacillales</taxon>
        <taxon>Streptococcaceae</taxon>
        <taxon>Lactococcus</taxon>
    </lineage>
</organism>
<name>A0A1B0Z330_9LACT</name>
<dbReference type="AlphaFoldDB" id="A0A1B0Z330"/>
<evidence type="ECO:0000256" key="1">
    <source>
        <dbReference type="SAM" id="Phobius"/>
    </source>
</evidence>
<evidence type="ECO:0000313" key="2">
    <source>
        <dbReference type="EMBL" id="ANO58551.1"/>
    </source>
</evidence>
<feature type="transmembrane region" description="Helical" evidence="1">
    <location>
        <begin position="55"/>
        <end position="74"/>
    </location>
</feature>
<sequence>MLYFGGKNMKKINDERIIKKDNEIITRTFILMFVLSLFYIVLFNKVVFFREQPQATIFSIIIITTVYFIFDSFISKTLFVNIQEKNDVLKKVSHICSLIIAFDTLFILLSLTKKINIDLNLDTIIVLLSLNIFLFISYYAILRLWVKWIK</sequence>
<feature type="transmembrane region" description="Helical" evidence="1">
    <location>
        <begin position="95"/>
        <end position="112"/>
    </location>
</feature>
<keyword evidence="1" id="KW-0812">Transmembrane</keyword>